<accession>A0A0D7BQE0</accession>
<dbReference type="PROSITE" id="PS50102">
    <property type="entry name" value="RRM"/>
    <property type="match status" value="1"/>
</dbReference>
<feature type="compositionally biased region" description="Basic and acidic residues" evidence="3">
    <location>
        <begin position="156"/>
        <end position="170"/>
    </location>
</feature>
<dbReference type="InterPro" id="IPR012677">
    <property type="entry name" value="Nucleotide-bd_a/b_plait_sf"/>
</dbReference>
<feature type="compositionally biased region" description="Basic and acidic residues" evidence="3">
    <location>
        <begin position="183"/>
        <end position="197"/>
    </location>
</feature>
<evidence type="ECO:0000313" key="5">
    <source>
        <dbReference type="EMBL" id="KIY72662.1"/>
    </source>
</evidence>
<sequence>MSRRHAPYPQQSKRTPWDNDADYGMDEDEFDSRSSTTNNNNNNSTNNNTANQSKQLLVDNLHFDVSPEDLTRVFGAVGPLARAPGIRYDRSGRSTGSALVTYVDGADASEARRQLDGKVLMTQPLHIKSYAPSQRLMNRIRDEPAAKGGSLLERMQAGDREGDGGGREGGGRVVHSSAGIDGSWKDARGGGRRGGPDRHHHHHDMHDHRGSSGGGGGARRSSDNSGRGGRGGGGGSARDGGRGGGRGGGGRGGGRGGGGGGKRGGAPKTADDLDKELERFMGDGAGSGDGAGGGSGSGEGGVGAEGDVAMG</sequence>
<feature type="region of interest" description="Disordered" evidence="3">
    <location>
        <begin position="144"/>
        <end position="311"/>
    </location>
</feature>
<dbReference type="AlphaFoldDB" id="A0A0D7BQE0"/>
<dbReference type="EMBL" id="KN880441">
    <property type="protein sequence ID" value="KIY72662.1"/>
    <property type="molecule type" value="Genomic_DNA"/>
</dbReference>
<reference evidence="5 6" key="1">
    <citation type="journal article" date="2015" name="Fungal Genet. Biol.">
        <title>Evolution of novel wood decay mechanisms in Agaricales revealed by the genome sequences of Fistulina hepatica and Cylindrobasidium torrendii.</title>
        <authorList>
            <person name="Floudas D."/>
            <person name="Held B.W."/>
            <person name="Riley R."/>
            <person name="Nagy L.G."/>
            <person name="Koehler G."/>
            <person name="Ransdell A.S."/>
            <person name="Younus H."/>
            <person name="Chow J."/>
            <person name="Chiniquy J."/>
            <person name="Lipzen A."/>
            <person name="Tritt A."/>
            <person name="Sun H."/>
            <person name="Haridas S."/>
            <person name="LaButti K."/>
            <person name="Ohm R.A."/>
            <person name="Kues U."/>
            <person name="Blanchette R.A."/>
            <person name="Grigoriev I.V."/>
            <person name="Minto R.E."/>
            <person name="Hibbett D.S."/>
        </authorList>
    </citation>
    <scope>NUCLEOTIDE SEQUENCE [LARGE SCALE GENOMIC DNA]</scope>
    <source>
        <strain evidence="5 6">FP15055 ss-10</strain>
    </source>
</reference>
<feature type="region of interest" description="Disordered" evidence="3">
    <location>
        <begin position="1"/>
        <end position="50"/>
    </location>
</feature>
<dbReference type="Gene3D" id="3.30.70.330">
    <property type="match status" value="1"/>
</dbReference>
<dbReference type="InterPro" id="IPR025715">
    <property type="entry name" value="FoP_C"/>
</dbReference>
<feature type="compositionally biased region" description="Acidic residues" evidence="3">
    <location>
        <begin position="19"/>
        <end position="30"/>
    </location>
</feature>
<dbReference type="GO" id="GO:0005634">
    <property type="term" value="C:nucleus"/>
    <property type="evidence" value="ECO:0007669"/>
    <property type="project" value="TreeGrafter"/>
</dbReference>
<dbReference type="InterPro" id="IPR051229">
    <property type="entry name" value="ALYREF_mRNA_export"/>
</dbReference>
<evidence type="ECO:0000313" key="6">
    <source>
        <dbReference type="Proteomes" id="UP000054007"/>
    </source>
</evidence>
<dbReference type="SUPFAM" id="SSF54928">
    <property type="entry name" value="RNA-binding domain, RBD"/>
    <property type="match status" value="1"/>
</dbReference>
<keyword evidence="6" id="KW-1185">Reference proteome</keyword>
<dbReference type="InterPro" id="IPR035979">
    <property type="entry name" value="RBD_domain_sf"/>
</dbReference>
<dbReference type="PANTHER" id="PTHR19965:SF82">
    <property type="entry name" value="THO COMPLEX SUBUNIT 4"/>
    <property type="match status" value="1"/>
</dbReference>
<evidence type="ECO:0000256" key="2">
    <source>
        <dbReference type="PROSITE-ProRule" id="PRU00176"/>
    </source>
</evidence>
<gene>
    <name evidence="5" type="ORF">CYLTODRAFT_486126</name>
</gene>
<dbReference type="SMART" id="SM01218">
    <property type="entry name" value="FoP_duplication"/>
    <property type="match status" value="1"/>
</dbReference>
<evidence type="ECO:0000259" key="4">
    <source>
        <dbReference type="PROSITE" id="PS50102"/>
    </source>
</evidence>
<protein>
    <recommendedName>
        <fullName evidence="4">RRM domain-containing protein</fullName>
    </recommendedName>
</protein>
<evidence type="ECO:0000256" key="1">
    <source>
        <dbReference type="ARBA" id="ARBA00022884"/>
    </source>
</evidence>
<dbReference type="STRING" id="1314674.A0A0D7BQE0"/>
<dbReference type="OrthoDB" id="5382468at2759"/>
<dbReference type="SMART" id="SM00360">
    <property type="entry name" value="RRM"/>
    <property type="match status" value="1"/>
</dbReference>
<dbReference type="GO" id="GO:0003729">
    <property type="term" value="F:mRNA binding"/>
    <property type="evidence" value="ECO:0007669"/>
    <property type="project" value="TreeGrafter"/>
</dbReference>
<dbReference type="Pfam" id="PF00076">
    <property type="entry name" value="RRM_1"/>
    <property type="match status" value="1"/>
</dbReference>
<evidence type="ECO:0000256" key="3">
    <source>
        <dbReference type="SAM" id="MobiDB-lite"/>
    </source>
</evidence>
<feature type="compositionally biased region" description="Basic and acidic residues" evidence="3">
    <location>
        <begin position="269"/>
        <end position="281"/>
    </location>
</feature>
<feature type="compositionally biased region" description="Low complexity" evidence="3">
    <location>
        <begin position="34"/>
        <end position="49"/>
    </location>
</feature>
<feature type="compositionally biased region" description="Gly residues" evidence="3">
    <location>
        <begin position="226"/>
        <end position="264"/>
    </location>
</feature>
<dbReference type="Proteomes" id="UP000054007">
    <property type="component" value="Unassembled WGS sequence"/>
</dbReference>
<dbReference type="PANTHER" id="PTHR19965">
    <property type="entry name" value="RNA AND EXPORT FACTOR BINDING PROTEIN"/>
    <property type="match status" value="1"/>
</dbReference>
<feature type="compositionally biased region" description="Gly residues" evidence="3">
    <location>
        <begin position="283"/>
        <end position="304"/>
    </location>
</feature>
<name>A0A0D7BQE0_9AGAR</name>
<feature type="domain" description="RRM" evidence="4">
    <location>
        <begin position="54"/>
        <end position="132"/>
    </location>
</feature>
<keyword evidence="1 2" id="KW-0694">RNA-binding</keyword>
<proteinExistence type="predicted"/>
<organism evidence="5 6">
    <name type="scientific">Cylindrobasidium torrendii FP15055 ss-10</name>
    <dbReference type="NCBI Taxonomy" id="1314674"/>
    <lineage>
        <taxon>Eukaryota</taxon>
        <taxon>Fungi</taxon>
        <taxon>Dikarya</taxon>
        <taxon>Basidiomycota</taxon>
        <taxon>Agaricomycotina</taxon>
        <taxon>Agaricomycetes</taxon>
        <taxon>Agaricomycetidae</taxon>
        <taxon>Agaricales</taxon>
        <taxon>Marasmiineae</taxon>
        <taxon>Physalacriaceae</taxon>
        <taxon>Cylindrobasidium</taxon>
    </lineage>
</organism>
<dbReference type="InterPro" id="IPR000504">
    <property type="entry name" value="RRM_dom"/>
</dbReference>
<dbReference type="CDD" id="cd12418">
    <property type="entry name" value="RRM_Aly_REF_like"/>
    <property type="match status" value="1"/>
</dbReference>